<evidence type="ECO:0000256" key="3">
    <source>
        <dbReference type="ARBA" id="ARBA00022801"/>
    </source>
</evidence>
<dbReference type="InterPro" id="IPR015210">
    <property type="entry name" value="NaeI"/>
</dbReference>
<keyword evidence="1" id="KW-0540">Nuclease</keyword>
<dbReference type="RefSeq" id="WP_231335751.1">
    <property type="nucleotide sequence ID" value="NZ_CP059572.1"/>
</dbReference>
<gene>
    <name evidence="5" type="ORF">AGRA3207_003499</name>
</gene>
<dbReference type="InterPro" id="IPR011335">
    <property type="entry name" value="Restrct_endonuc-II-like"/>
</dbReference>
<evidence type="ECO:0000259" key="4">
    <source>
        <dbReference type="Pfam" id="PF09126"/>
    </source>
</evidence>
<dbReference type="Proteomes" id="UP001049518">
    <property type="component" value="Chromosome"/>
</dbReference>
<keyword evidence="3" id="KW-0378">Hydrolase</keyword>
<feature type="domain" description="Type II restriction enzyme NaeI" evidence="4">
    <location>
        <begin position="24"/>
        <end position="313"/>
    </location>
</feature>
<evidence type="ECO:0000256" key="1">
    <source>
        <dbReference type="ARBA" id="ARBA00022722"/>
    </source>
</evidence>
<dbReference type="CDD" id="cd22338">
    <property type="entry name" value="NaeI-like"/>
    <property type="match status" value="1"/>
</dbReference>
<dbReference type="InterPro" id="IPR037057">
    <property type="entry name" value="DNA_rep_MutH/T2_RE_sf"/>
</dbReference>
<reference evidence="5" key="1">
    <citation type="submission" date="2020-07" db="EMBL/GenBank/DDBJ databases">
        <authorList>
            <person name="Tarantini F.S."/>
            <person name="Hong K.W."/>
            <person name="Chan K.G."/>
        </authorList>
    </citation>
    <scope>NUCLEOTIDE SEQUENCE</scope>
    <source>
        <strain evidence="5">32-07</strain>
    </source>
</reference>
<name>A0ABX8R0D7_9ACTN</name>
<protein>
    <submittedName>
        <fullName evidence="5">Restriction endonuclease</fullName>
    </submittedName>
</protein>
<evidence type="ECO:0000256" key="2">
    <source>
        <dbReference type="ARBA" id="ARBA00022759"/>
    </source>
</evidence>
<dbReference type="Gene3D" id="1.10.10.10">
    <property type="entry name" value="Winged helix-like DNA-binding domain superfamily/Winged helix DNA-binding domain"/>
    <property type="match status" value="1"/>
</dbReference>
<accession>A0ABX8R0D7</accession>
<keyword evidence="6" id="KW-1185">Reference proteome</keyword>
<dbReference type="SUPFAM" id="SSF52980">
    <property type="entry name" value="Restriction endonuclease-like"/>
    <property type="match status" value="1"/>
</dbReference>
<proteinExistence type="predicted"/>
<dbReference type="Gene3D" id="3.40.600.10">
    <property type="entry name" value="DNA mismatch repair MutH/Restriction endonuclease, type II"/>
    <property type="match status" value="1"/>
</dbReference>
<dbReference type="InterPro" id="IPR036388">
    <property type="entry name" value="WH-like_DNA-bd_sf"/>
</dbReference>
<keyword evidence="2 5" id="KW-0255">Endonuclease</keyword>
<sequence length="326" mass="36473">MPTSEDQPPLFGSSGSHDRELELVRAHLLALDPDGSRFAAAIRRSLDMLLDGPHTGRYDWDQLYKTEKTHCGTVVEINLQREFKFDGGQTLDYSIVGYDVDCKYSQTFGGWQIPPEAVGKLLLVVWANDRKGLWSAGLIRARKEWLNTGNNRDRKITLKAVHRNNVRWLFKDAPLAENALLRLPERDLDAIFAKRSGQQRVNELLSRATGIRLTRIAIWTVATANDKPKDDPTRRIRGGRQGARGQLRPKGVVIFGDYESHREAARALGLPVPGDGEYVSIRLARRRLRHGDAPHITLDGEDWVVAGPEDPVEAAPALPEIKKATG</sequence>
<evidence type="ECO:0000313" key="6">
    <source>
        <dbReference type="Proteomes" id="UP001049518"/>
    </source>
</evidence>
<organism evidence="5 6">
    <name type="scientific">Actinomadura graeca</name>
    <dbReference type="NCBI Taxonomy" id="2750812"/>
    <lineage>
        <taxon>Bacteria</taxon>
        <taxon>Bacillati</taxon>
        <taxon>Actinomycetota</taxon>
        <taxon>Actinomycetes</taxon>
        <taxon>Streptosporangiales</taxon>
        <taxon>Thermomonosporaceae</taxon>
        <taxon>Actinomadura</taxon>
    </lineage>
</organism>
<dbReference type="GO" id="GO:0004519">
    <property type="term" value="F:endonuclease activity"/>
    <property type="evidence" value="ECO:0007669"/>
    <property type="project" value="UniProtKB-KW"/>
</dbReference>
<dbReference type="Pfam" id="PF09126">
    <property type="entry name" value="NaeI"/>
    <property type="match status" value="1"/>
</dbReference>
<dbReference type="EMBL" id="CP059572">
    <property type="protein sequence ID" value="QXJ22493.1"/>
    <property type="molecule type" value="Genomic_DNA"/>
</dbReference>
<evidence type="ECO:0000313" key="5">
    <source>
        <dbReference type="EMBL" id="QXJ22493.1"/>
    </source>
</evidence>